<evidence type="ECO:0000313" key="3">
    <source>
        <dbReference type="Proteomes" id="UP000216063"/>
    </source>
</evidence>
<dbReference type="GO" id="GO:0003677">
    <property type="term" value="F:DNA binding"/>
    <property type="evidence" value="ECO:0007669"/>
    <property type="project" value="UniProtKB-KW"/>
</dbReference>
<reference evidence="2 3" key="1">
    <citation type="submission" date="2017-07" db="EMBL/GenBank/DDBJ databases">
        <title>The new phylogeny of genus Mycobacterium.</title>
        <authorList>
            <person name="Tortoli E."/>
            <person name="Trovato A."/>
            <person name="Cirillo D.M."/>
        </authorList>
    </citation>
    <scope>NUCLEOTIDE SEQUENCE [LARGE SCALE GENOMIC DNA]</scope>
    <source>
        <strain evidence="2 3">ATCC 33027</strain>
    </source>
</reference>
<dbReference type="OrthoDB" id="194758at2"/>
<keyword evidence="3" id="KW-1185">Reference proteome</keyword>
<keyword evidence="2" id="KW-0238">DNA-binding</keyword>
<evidence type="ECO:0000259" key="1">
    <source>
        <dbReference type="Pfam" id="PF12728"/>
    </source>
</evidence>
<dbReference type="SUPFAM" id="SSF46955">
    <property type="entry name" value="Putative DNA-binding domain"/>
    <property type="match status" value="1"/>
</dbReference>
<dbReference type="Pfam" id="PF12728">
    <property type="entry name" value="HTH_17"/>
    <property type="match status" value="1"/>
</dbReference>
<organism evidence="2 3">
    <name type="scientific">Mycolicibacterium sphagni</name>
    <dbReference type="NCBI Taxonomy" id="1786"/>
    <lineage>
        <taxon>Bacteria</taxon>
        <taxon>Bacillati</taxon>
        <taxon>Actinomycetota</taxon>
        <taxon>Actinomycetes</taxon>
        <taxon>Mycobacteriales</taxon>
        <taxon>Mycobacteriaceae</taxon>
        <taxon>Mycolicibacterium</taxon>
    </lineage>
</organism>
<dbReference type="InterPro" id="IPR009061">
    <property type="entry name" value="DNA-bd_dom_put_sf"/>
</dbReference>
<evidence type="ECO:0000313" key="2">
    <source>
        <dbReference type="EMBL" id="OYN81697.1"/>
    </source>
</evidence>
<dbReference type="AlphaFoldDB" id="A0A255DQH2"/>
<sequence length="60" mass="7064">MDDVWLTRRDVSERIKIPVGTLAQWATRGEGPRYALFGRHARYRLSDVIRWENEQFASAD</sequence>
<protein>
    <submittedName>
        <fullName evidence="2">DNA-binding protein</fullName>
    </submittedName>
</protein>
<comment type="caution">
    <text evidence="2">The sequence shown here is derived from an EMBL/GenBank/DDBJ whole genome shotgun (WGS) entry which is preliminary data.</text>
</comment>
<proteinExistence type="predicted"/>
<dbReference type="InterPro" id="IPR041657">
    <property type="entry name" value="HTH_17"/>
</dbReference>
<dbReference type="Proteomes" id="UP000216063">
    <property type="component" value="Unassembled WGS sequence"/>
</dbReference>
<gene>
    <name evidence="2" type="ORF">CG716_04880</name>
</gene>
<dbReference type="EMBL" id="NOZR01000003">
    <property type="protein sequence ID" value="OYN81697.1"/>
    <property type="molecule type" value="Genomic_DNA"/>
</dbReference>
<dbReference type="RefSeq" id="WP_094477015.1">
    <property type="nucleotide sequence ID" value="NZ_NOZR01000003.1"/>
</dbReference>
<accession>A0A255DQH2</accession>
<feature type="domain" description="Helix-turn-helix" evidence="1">
    <location>
        <begin position="5"/>
        <end position="54"/>
    </location>
</feature>
<name>A0A255DQH2_9MYCO</name>